<sequence length="298" mass="32685">MLPHSPLSLLRAARIITMVFATSLHASESPPDITFNCKRMPEICTNMCWAMRCAQPRFPQTLTWDSSAVKHDAMIANLKASGCSVSGNRCRDKHGLQGHVGGVFFVCDEYPFFFTRESSQAGGHAVSRCVRRTTNKLQGKQLRAMFEPWQQNGLKTHKVQIALQNPGHRGVNYCLNQPCVNDGFEIQDGMAKPGAGTDRRARGGLRGREAPTPAFRFFKTQSGAIVASMEPLVVGMNFTTSLDDEDGDDDGTGGEKDSSALQLDFWVDEAHGERIRRVSDVVLEEVSAEITAGSSFAD</sequence>
<keyword evidence="2" id="KW-0732">Signal</keyword>
<feature type="compositionally biased region" description="Acidic residues" evidence="1">
    <location>
        <begin position="242"/>
        <end position="252"/>
    </location>
</feature>
<organism evidence="4 5">
    <name type="scientific">Claviceps humidiphila</name>
    <dbReference type="NCBI Taxonomy" id="1294629"/>
    <lineage>
        <taxon>Eukaryota</taxon>
        <taxon>Fungi</taxon>
        <taxon>Dikarya</taxon>
        <taxon>Ascomycota</taxon>
        <taxon>Pezizomycotina</taxon>
        <taxon>Sordariomycetes</taxon>
        <taxon>Hypocreomycetidae</taxon>
        <taxon>Hypocreales</taxon>
        <taxon>Clavicipitaceae</taxon>
        <taxon>Claviceps</taxon>
    </lineage>
</organism>
<protein>
    <recommendedName>
        <fullName evidence="3">Deoxyribonuclease NucA/NucB domain-containing protein</fullName>
    </recommendedName>
</protein>
<keyword evidence="5" id="KW-1185">Reference proteome</keyword>
<name>A0A9P7PX58_9HYPO</name>
<evidence type="ECO:0000259" key="3">
    <source>
        <dbReference type="Pfam" id="PF14040"/>
    </source>
</evidence>
<evidence type="ECO:0000256" key="1">
    <source>
        <dbReference type="SAM" id="MobiDB-lite"/>
    </source>
</evidence>
<comment type="caution">
    <text evidence="4">The sequence shown here is derived from an EMBL/GenBank/DDBJ whole genome shotgun (WGS) entry which is preliminary data.</text>
</comment>
<gene>
    <name evidence="4" type="ORF">E4U13_005804</name>
</gene>
<dbReference type="Proteomes" id="UP000732380">
    <property type="component" value="Unassembled WGS sequence"/>
</dbReference>
<reference evidence="4 5" key="1">
    <citation type="journal article" date="2020" name="bioRxiv">
        <title>Whole genome comparisons of ergot fungi reveals the divergence and evolution of species within the genus Claviceps are the result of varying mechanisms driving genome evolution and host range expansion.</title>
        <authorList>
            <person name="Wyka S.A."/>
            <person name="Mondo S.J."/>
            <person name="Liu M."/>
            <person name="Dettman J."/>
            <person name="Nalam V."/>
            <person name="Broders K.D."/>
        </authorList>
    </citation>
    <scope>NUCLEOTIDE SEQUENCE [LARGE SCALE GENOMIC DNA]</scope>
    <source>
        <strain evidence="4 5">LM576</strain>
    </source>
</reference>
<feature type="region of interest" description="Disordered" evidence="1">
    <location>
        <begin position="239"/>
        <end position="261"/>
    </location>
</feature>
<evidence type="ECO:0000256" key="2">
    <source>
        <dbReference type="SAM" id="SignalP"/>
    </source>
</evidence>
<dbReference type="Pfam" id="PF14040">
    <property type="entry name" value="DNase_NucA_NucB"/>
    <property type="match status" value="1"/>
</dbReference>
<evidence type="ECO:0000313" key="4">
    <source>
        <dbReference type="EMBL" id="KAG6109507.1"/>
    </source>
</evidence>
<feature type="domain" description="Deoxyribonuclease NucA/NucB" evidence="3">
    <location>
        <begin position="47"/>
        <end position="146"/>
    </location>
</feature>
<dbReference type="EMBL" id="SRQM01000484">
    <property type="protein sequence ID" value="KAG6109507.1"/>
    <property type="molecule type" value="Genomic_DNA"/>
</dbReference>
<dbReference type="InterPro" id="IPR029476">
    <property type="entry name" value="DNase_NucA_NucB"/>
</dbReference>
<feature type="signal peptide" evidence="2">
    <location>
        <begin position="1"/>
        <end position="21"/>
    </location>
</feature>
<dbReference type="AlphaFoldDB" id="A0A9P7PX58"/>
<accession>A0A9P7PX58</accession>
<proteinExistence type="predicted"/>
<evidence type="ECO:0000313" key="5">
    <source>
        <dbReference type="Proteomes" id="UP000732380"/>
    </source>
</evidence>
<feature type="chain" id="PRO_5040224160" description="Deoxyribonuclease NucA/NucB domain-containing protein" evidence="2">
    <location>
        <begin position="22"/>
        <end position="298"/>
    </location>
</feature>